<dbReference type="HOGENOM" id="CLU_782881_0_0_0"/>
<dbReference type="InterPro" id="IPR005883">
    <property type="entry name" value="PilM"/>
</dbReference>
<organism evidence="1 2">
    <name type="scientific">Thermodesulfatator indicus (strain DSM 15286 / JCM 11887 / CIR29812)</name>
    <dbReference type="NCBI Taxonomy" id="667014"/>
    <lineage>
        <taxon>Bacteria</taxon>
        <taxon>Pseudomonadati</taxon>
        <taxon>Thermodesulfobacteriota</taxon>
        <taxon>Thermodesulfobacteria</taxon>
        <taxon>Thermodesulfobacteriales</taxon>
        <taxon>Thermodesulfatatoraceae</taxon>
        <taxon>Thermodesulfatator</taxon>
    </lineage>
</organism>
<dbReference type="InParanoid" id="F8A874"/>
<dbReference type="Pfam" id="PF11104">
    <property type="entry name" value="PilM_2"/>
    <property type="match status" value="1"/>
</dbReference>
<accession>F8A874</accession>
<evidence type="ECO:0008006" key="3">
    <source>
        <dbReference type="Google" id="ProtNLM"/>
    </source>
</evidence>
<protein>
    <recommendedName>
        <fullName evidence="3">Type IV pilus assembly protein PilM</fullName>
    </recommendedName>
</protein>
<dbReference type="RefSeq" id="WP_013907142.1">
    <property type="nucleotide sequence ID" value="NC_015681.1"/>
</dbReference>
<dbReference type="STRING" id="667014.Thein_0515"/>
<dbReference type="OrthoDB" id="9778003at2"/>
<dbReference type="PaxDb" id="667014-Thein_0515"/>
<dbReference type="EMBL" id="CP002683">
    <property type="protein sequence ID" value="AEH44397.1"/>
    <property type="molecule type" value="Genomic_DNA"/>
</dbReference>
<proteinExistence type="predicted"/>
<dbReference type="PANTHER" id="PTHR32432:SF3">
    <property type="entry name" value="ETHANOLAMINE UTILIZATION PROTEIN EUTJ"/>
    <property type="match status" value="1"/>
</dbReference>
<reference evidence="2" key="1">
    <citation type="submission" date="2011-04" db="EMBL/GenBank/DDBJ databases">
        <title>The complete genome of Thermodesulfatator indicus DSM 15286.</title>
        <authorList>
            <person name="Lucas S."/>
            <person name="Copeland A."/>
            <person name="Lapidus A."/>
            <person name="Bruce D."/>
            <person name="Goodwin L."/>
            <person name="Pitluck S."/>
            <person name="Peters L."/>
            <person name="Kyrpides N."/>
            <person name="Mavromatis K."/>
            <person name="Pagani I."/>
            <person name="Ivanova N."/>
            <person name="Saunders L."/>
            <person name="Detter J.C."/>
            <person name="Tapia R."/>
            <person name="Han C."/>
            <person name="Land M."/>
            <person name="Hauser L."/>
            <person name="Markowitz V."/>
            <person name="Cheng J.-F."/>
            <person name="Hugenholtz P."/>
            <person name="Woyke T."/>
            <person name="Wu D."/>
            <person name="Spring S."/>
            <person name="Schroeder M."/>
            <person name="Brambilla E."/>
            <person name="Klenk H.-P."/>
            <person name="Eisen J.A."/>
        </authorList>
    </citation>
    <scope>NUCLEOTIDE SEQUENCE [LARGE SCALE GENOMIC DNA]</scope>
    <source>
        <strain evidence="2">DSM 15286 / JCM 11887 / CIR29812</strain>
    </source>
</reference>
<reference evidence="1 2" key="2">
    <citation type="journal article" date="2012" name="Stand. Genomic Sci.">
        <title>Complete genome sequence of the thermophilic sulfate-reducing ocean bacterium Thermodesulfatator indicus type strain (CIR29812(T)).</title>
        <authorList>
            <person name="Anderson I."/>
            <person name="Saunders E."/>
            <person name="Lapidus A."/>
            <person name="Nolan M."/>
            <person name="Lucas S."/>
            <person name="Tice H."/>
            <person name="Del Rio T.G."/>
            <person name="Cheng J.F."/>
            <person name="Han C."/>
            <person name="Tapia R."/>
            <person name="Goodwin L.A."/>
            <person name="Pitluck S."/>
            <person name="Liolios K."/>
            <person name="Mavromatis K."/>
            <person name="Pagani I."/>
            <person name="Ivanova N."/>
            <person name="Mikhailova N."/>
            <person name="Pati A."/>
            <person name="Chen A."/>
            <person name="Palaniappan K."/>
            <person name="Land M."/>
            <person name="Hauser L."/>
            <person name="Jeffries C.D."/>
            <person name="Chang Y.J."/>
            <person name="Brambilla E.M."/>
            <person name="Rohde M."/>
            <person name="Spring S."/>
            <person name="Goker M."/>
            <person name="Detter J.C."/>
            <person name="Woyke T."/>
            <person name="Bristow J."/>
            <person name="Eisen J.A."/>
            <person name="Markowitz V."/>
            <person name="Hugenholtz P."/>
            <person name="Kyrpides N.C."/>
            <person name="Klenk H.P."/>
        </authorList>
    </citation>
    <scope>NUCLEOTIDE SEQUENCE [LARGE SCALE GENOMIC DNA]</scope>
    <source>
        <strain evidence="2">DSM 15286 / JCM 11887 / CIR29812</strain>
    </source>
</reference>
<dbReference type="PANTHER" id="PTHR32432">
    <property type="entry name" value="CELL DIVISION PROTEIN FTSA-RELATED"/>
    <property type="match status" value="1"/>
</dbReference>
<dbReference type="CDD" id="cd24049">
    <property type="entry name" value="ASKHA_NBD_PilM"/>
    <property type="match status" value="1"/>
</dbReference>
<evidence type="ECO:0000313" key="1">
    <source>
        <dbReference type="EMBL" id="AEH44397.1"/>
    </source>
</evidence>
<evidence type="ECO:0000313" key="2">
    <source>
        <dbReference type="Proteomes" id="UP000006793"/>
    </source>
</evidence>
<name>F8A874_THEID</name>
<dbReference type="KEGG" id="tid:Thein_0515"/>
<dbReference type="Gene3D" id="3.30.420.40">
    <property type="match status" value="1"/>
</dbReference>
<dbReference type="AlphaFoldDB" id="F8A874"/>
<dbReference type="eggNOG" id="COG4972">
    <property type="taxonomic scope" value="Bacteria"/>
</dbReference>
<dbReference type="Proteomes" id="UP000006793">
    <property type="component" value="Chromosome"/>
</dbReference>
<dbReference type="SUPFAM" id="SSF53067">
    <property type="entry name" value="Actin-like ATPase domain"/>
    <property type="match status" value="2"/>
</dbReference>
<sequence>MAINLGKFSFGKKGILGIDLGSYSIKVAEVESGSPPVLRSYGQVKLPEGGLWSADEEKLSDLAQKISSLLKNLKVKHKKCVVSISSYTSILKRLSLELSNEDDLDEVIREEAEAHIPFDLEEVYFNYDILNSEANQIDCVIAAARKDLVDNIVDFLASLKLDPIALTIDIVALSNLFEFVYSPEKDFVLVDLGFSKTSVMLWKEGGLWFYRDLSIGVQQSSDNKSINEDRIVTYINETLTFFEGEYNISVKDIYLCGGGCLSKSLVKKIKDVTQKEVNFLSYLGKFDINKVSLKAENYINLTGKTAIGLAITEISK</sequence>
<dbReference type="InterPro" id="IPR050696">
    <property type="entry name" value="FtsA/MreB"/>
</dbReference>
<dbReference type="PATRIC" id="fig|667014.3.peg.533"/>
<keyword evidence="2" id="KW-1185">Reference proteome</keyword>
<dbReference type="InterPro" id="IPR043129">
    <property type="entry name" value="ATPase_NBD"/>
</dbReference>
<gene>
    <name evidence="1" type="ordered locus">Thein_0515</name>
</gene>